<feature type="compositionally biased region" description="Basic and acidic residues" evidence="1">
    <location>
        <begin position="80"/>
        <end position="107"/>
    </location>
</feature>
<evidence type="ECO:0000256" key="1">
    <source>
        <dbReference type="SAM" id="MobiDB-lite"/>
    </source>
</evidence>
<accession>A0AA46BP72</accession>
<dbReference type="Proteomes" id="UP000254118">
    <property type="component" value="Unassembled WGS sequence"/>
</dbReference>
<reference evidence="3 4" key="1">
    <citation type="submission" date="2018-06" db="EMBL/GenBank/DDBJ databases">
        <authorList>
            <consortium name="Pathogen Informatics"/>
            <person name="Doyle S."/>
        </authorList>
    </citation>
    <scope>NUCLEOTIDE SEQUENCE [LARGE SCALE GENOMIC DNA]</scope>
    <source>
        <strain evidence="3 4">NCTC7915</strain>
    </source>
</reference>
<keyword evidence="2" id="KW-0472">Membrane</keyword>
<proteinExistence type="predicted"/>
<name>A0AA46BP72_9MICO</name>
<keyword evidence="2" id="KW-0812">Transmembrane</keyword>
<comment type="caution">
    <text evidence="3">The sequence shown here is derived from an EMBL/GenBank/DDBJ whole genome shotgun (WGS) entry which is preliminary data.</text>
</comment>
<evidence type="ECO:0000313" key="4">
    <source>
        <dbReference type="Proteomes" id="UP000254118"/>
    </source>
</evidence>
<keyword evidence="2" id="KW-1133">Transmembrane helix</keyword>
<feature type="transmembrane region" description="Helical" evidence="2">
    <location>
        <begin position="45"/>
        <end position="69"/>
    </location>
</feature>
<organism evidence="3 4">
    <name type="scientific">Dermatophilus congolensis</name>
    <dbReference type="NCBI Taxonomy" id="1863"/>
    <lineage>
        <taxon>Bacteria</taxon>
        <taxon>Bacillati</taxon>
        <taxon>Actinomycetota</taxon>
        <taxon>Actinomycetes</taxon>
        <taxon>Micrococcales</taxon>
        <taxon>Dermatophilaceae</taxon>
        <taxon>Dermatophilus</taxon>
    </lineage>
</organism>
<dbReference type="EMBL" id="UFYA01000001">
    <property type="protein sequence ID" value="STD12222.1"/>
    <property type="molecule type" value="Genomic_DNA"/>
</dbReference>
<dbReference type="AlphaFoldDB" id="A0AA46BP72"/>
<evidence type="ECO:0000256" key="2">
    <source>
        <dbReference type="SAM" id="Phobius"/>
    </source>
</evidence>
<protein>
    <submittedName>
        <fullName evidence="3">Uncharacterized protein conserved in bacteria</fullName>
    </submittedName>
</protein>
<feature type="region of interest" description="Disordered" evidence="1">
    <location>
        <begin position="76"/>
        <end position="141"/>
    </location>
</feature>
<gene>
    <name evidence="3" type="ORF">NCTC7915_01740</name>
</gene>
<sequence length="141" mass="15629">MAVLGSVLMFLALGIAGFCLWAASGGTAPAVTVDLFSNTLSITPATMFVLGAIAMLLMMLGVWMAFFATKRRYQSHRERRQMERREREQAAELAETRARLDEHEERAATGSQPRVEPPIAQEHQSSLRNPDSDGEQLPPTR</sequence>
<dbReference type="RefSeq" id="WP_115031304.1">
    <property type="nucleotide sequence ID" value="NZ_UFYA01000001.1"/>
</dbReference>
<evidence type="ECO:0000313" key="3">
    <source>
        <dbReference type="EMBL" id="STD12222.1"/>
    </source>
</evidence>